<comment type="caution">
    <text evidence="2">The sequence shown here is derived from an EMBL/GenBank/DDBJ whole genome shotgun (WGS) entry which is preliminary data.</text>
</comment>
<dbReference type="EMBL" id="QPKB01000008">
    <property type="protein sequence ID" value="RWR91469.1"/>
    <property type="molecule type" value="Genomic_DNA"/>
</dbReference>
<accession>A0A443PL45</accession>
<feature type="region of interest" description="Disordered" evidence="1">
    <location>
        <begin position="46"/>
        <end position="70"/>
    </location>
</feature>
<keyword evidence="3" id="KW-1185">Reference proteome</keyword>
<dbReference type="Proteomes" id="UP000283530">
    <property type="component" value="Unassembled WGS sequence"/>
</dbReference>
<evidence type="ECO:0000313" key="2">
    <source>
        <dbReference type="EMBL" id="RWR91469.1"/>
    </source>
</evidence>
<organism evidence="2 3">
    <name type="scientific">Cinnamomum micranthum f. kanehirae</name>
    <dbReference type="NCBI Taxonomy" id="337451"/>
    <lineage>
        <taxon>Eukaryota</taxon>
        <taxon>Viridiplantae</taxon>
        <taxon>Streptophyta</taxon>
        <taxon>Embryophyta</taxon>
        <taxon>Tracheophyta</taxon>
        <taxon>Spermatophyta</taxon>
        <taxon>Magnoliopsida</taxon>
        <taxon>Magnoliidae</taxon>
        <taxon>Laurales</taxon>
        <taxon>Lauraceae</taxon>
        <taxon>Cinnamomum</taxon>
    </lineage>
</organism>
<dbReference type="AlphaFoldDB" id="A0A443PL45"/>
<name>A0A443PL45_9MAGN</name>
<evidence type="ECO:0000256" key="1">
    <source>
        <dbReference type="SAM" id="MobiDB-lite"/>
    </source>
</evidence>
<evidence type="ECO:0000313" key="3">
    <source>
        <dbReference type="Proteomes" id="UP000283530"/>
    </source>
</evidence>
<protein>
    <submittedName>
        <fullName evidence="2">Uncharacterized protein</fullName>
    </submittedName>
</protein>
<gene>
    <name evidence="2" type="ORF">CKAN_02062300</name>
</gene>
<sequence>MGQFDPTLFQKFKGLTRKGCFIFCSFALSGTHLECVFWEQWHHTHSARPTSMPPGKAGSRTIKQNLSLSP</sequence>
<reference evidence="2 3" key="1">
    <citation type="journal article" date="2019" name="Nat. Plants">
        <title>Stout camphor tree genome fills gaps in understanding of flowering plant genome evolution.</title>
        <authorList>
            <person name="Chaw S.M."/>
            <person name="Liu Y.C."/>
            <person name="Wu Y.W."/>
            <person name="Wang H.Y."/>
            <person name="Lin C.I."/>
            <person name="Wu C.S."/>
            <person name="Ke H.M."/>
            <person name="Chang L.Y."/>
            <person name="Hsu C.Y."/>
            <person name="Yang H.T."/>
            <person name="Sudianto E."/>
            <person name="Hsu M.H."/>
            <person name="Wu K.P."/>
            <person name="Wang L.N."/>
            <person name="Leebens-Mack J.H."/>
            <person name="Tsai I.J."/>
        </authorList>
    </citation>
    <scope>NUCLEOTIDE SEQUENCE [LARGE SCALE GENOMIC DNA]</scope>
    <source>
        <strain evidence="3">cv. Chaw 1501</strain>
        <tissue evidence="2">Young leaves</tissue>
    </source>
</reference>
<feature type="compositionally biased region" description="Polar residues" evidence="1">
    <location>
        <begin position="61"/>
        <end position="70"/>
    </location>
</feature>
<proteinExistence type="predicted"/>